<feature type="signal peptide" evidence="1">
    <location>
        <begin position="1"/>
        <end position="16"/>
    </location>
</feature>
<proteinExistence type="predicted"/>
<keyword evidence="1" id="KW-0732">Signal</keyword>
<dbReference type="EMBL" id="SORF01000020">
    <property type="protein sequence ID" value="TDY40476.1"/>
    <property type="molecule type" value="Genomic_DNA"/>
</dbReference>
<evidence type="ECO:0000313" key="2">
    <source>
        <dbReference type="EMBL" id="TDY40476.1"/>
    </source>
</evidence>
<dbReference type="Proteomes" id="UP000294581">
    <property type="component" value="Unassembled WGS sequence"/>
</dbReference>
<comment type="caution">
    <text evidence="2">The sequence shown here is derived from an EMBL/GenBank/DDBJ whole genome shotgun (WGS) entry which is preliminary data.</text>
</comment>
<evidence type="ECO:0000256" key="1">
    <source>
        <dbReference type="SAM" id="SignalP"/>
    </source>
</evidence>
<organism evidence="2 3">
    <name type="scientific">Alicyclobacillus sacchari</name>
    <dbReference type="NCBI Taxonomy" id="392010"/>
    <lineage>
        <taxon>Bacteria</taxon>
        <taxon>Bacillati</taxon>
        <taxon>Bacillota</taxon>
        <taxon>Bacilli</taxon>
        <taxon>Bacillales</taxon>
        <taxon>Alicyclobacillaceae</taxon>
        <taxon>Alicyclobacillus</taxon>
    </lineage>
</organism>
<dbReference type="OrthoDB" id="2375356at2"/>
<reference evidence="2 3" key="1">
    <citation type="submission" date="2019-03" db="EMBL/GenBank/DDBJ databases">
        <title>Genomic Encyclopedia of Type Strains, Phase IV (KMG-IV): sequencing the most valuable type-strain genomes for metagenomic binning, comparative biology and taxonomic classification.</title>
        <authorList>
            <person name="Goeker M."/>
        </authorList>
    </citation>
    <scope>NUCLEOTIDE SEQUENCE [LARGE SCALE GENOMIC DNA]</scope>
    <source>
        <strain evidence="2 3">DSM 17974</strain>
    </source>
</reference>
<feature type="chain" id="PRO_5039355386" evidence="1">
    <location>
        <begin position="17"/>
        <end position="175"/>
    </location>
</feature>
<gene>
    <name evidence="2" type="ORF">C7445_1205</name>
</gene>
<name>A0A4R8LBZ3_9BACL</name>
<protein>
    <submittedName>
        <fullName evidence="2">Uncharacterized protein</fullName>
    </submittedName>
</protein>
<dbReference type="PROSITE" id="PS51257">
    <property type="entry name" value="PROKAR_LIPOPROTEIN"/>
    <property type="match status" value="1"/>
</dbReference>
<dbReference type="AlphaFoldDB" id="A0A4R8LBZ3"/>
<accession>A0A4R8LBZ3</accession>
<dbReference type="RefSeq" id="WP_134161044.1">
    <property type="nucleotide sequence ID" value="NZ_BSUS01000004.1"/>
</dbReference>
<keyword evidence="3" id="KW-1185">Reference proteome</keyword>
<sequence length="175" mass="19387">MWTKRWTGLLAASALAATISGCGTIPHATSQTSSSSITTPSVHAVMDRLPGNLQAELIGFDARKKRVSHLPIAVKGSNVLYISPMEQYAIQQFHQIWPRMKVYPVVVWTGVTKAQAETIWRKEGYPSDPLPSGQTEYVSQTIPTPDAYHRDGKAWVEVPGILPASQLEDWVTFFH</sequence>
<evidence type="ECO:0000313" key="3">
    <source>
        <dbReference type="Proteomes" id="UP000294581"/>
    </source>
</evidence>